<dbReference type="Pfam" id="PF13855">
    <property type="entry name" value="LRR_8"/>
    <property type="match status" value="3"/>
</dbReference>
<keyword evidence="5" id="KW-1185">Reference proteome</keyword>
<dbReference type="SMART" id="SM00364">
    <property type="entry name" value="LRR_BAC"/>
    <property type="match status" value="10"/>
</dbReference>
<dbReference type="PANTHER" id="PTHR48051:SF1">
    <property type="entry name" value="RAS SUPPRESSOR PROTEIN 1"/>
    <property type="match status" value="1"/>
</dbReference>
<reference evidence="4 5" key="1">
    <citation type="journal article" date="2021" name="Sci. Rep.">
        <title>The genome of the diatom Chaetoceros tenuissimus carries an ancient integrated fragment of an extant virus.</title>
        <authorList>
            <person name="Hongo Y."/>
            <person name="Kimura K."/>
            <person name="Takaki Y."/>
            <person name="Yoshida Y."/>
            <person name="Baba S."/>
            <person name="Kobayashi G."/>
            <person name="Nagasaki K."/>
            <person name="Hano T."/>
            <person name="Tomaru Y."/>
        </authorList>
    </citation>
    <scope>NUCLEOTIDE SEQUENCE [LARGE SCALE GENOMIC DNA]</scope>
    <source>
        <strain evidence="4 5">NIES-3715</strain>
    </source>
</reference>
<proteinExistence type="predicted"/>
<dbReference type="SUPFAM" id="SSF52058">
    <property type="entry name" value="L domain-like"/>
    <property type="match status" value="2"/>
</dbReference>
<feature type="coiled-coil region" evidence="3">
    <location>
        <begin position="927"/>
        <end position="954"/>
    </location>
</feature>
<dbReference type="SMART" id="SM00365">
    <property type="entry name" value="LRR_SD22"/>
    <property type="match status" value="5"/>
</dbReference>
<dbReference type="Gene3D" id="3.80.10.10">
    <property type="entry name" value="Ribonuclease Inhibitor"/>
    <property type="match status" value="4"/>
</dbReference>
<dbReference type="InterPro" id="IPR050216">
    <property type="entry name" value="LRR_domain-containing"/>
</dbReference>
<dbReference type="GO" id="GO:0005737">
    <property type="term" value="C:cytoplasm"/>
    <property type="evidence" value="ECO:0007669"/>
    <property type="project" value="TreeGrafter"/>
</dbReference>
<dbReference type="PROSITE" id="PS51450">
    <property type="entry name" value="LRR"/>
    <property type="match status" value="6"/>
</dbReference>
<dbReference type="InterPro" id="IPR032675">
    <property type="entry name" value="LRR_dom_sf"/>
</dbReference>
<dbReference type="AlphaFoldDB" id="A0AAD3CJ08"/>
<keyword evidence="3" id="KW-0175">Coiled coil</keyword>
<sequence length="989" mass="115196">METLFRDETSKLDLQNIDESMLDLYASRVTSKLNEIDEDTIDFAEFCNIINDSNSVSSWKRKKAIFEINDLNGNGKLLPNDLEIALMMIDLAPSNIRYVNIFEVFCSYDVENKASLNFAQFRELIGTPNVMSKSLRNKTAHEIFQIFAIDGRLSFSALVKLWSQYCVDVKYELSLREIEENISSFDKARECLIPWFRSRRRMSLLQSFVLKESQSYMEKLVELREEIVDARKRATSKRDIVKRQKTHLKRVESRKTLIVSSAPNRSDCKFLHERRKKKYLSKRRCAVDNLQIRTAALESKERDTIILDRIHRQKKEENHVVQNAMDRINISSQNIKSLPSAYPQKLHEVKIFDASRNQISTFPPSVFYHLISLRKLVLSRNRLTSLPHEISHLAKLEVLLLDQNELGHIPPLKDLESLLVLDVTSNKITRIPVLNNTLKVILASSNLLQELPINLGDLSNLEYLQVNNNCISYLPESISNLTHLHRLEICSNELRALPSNFAISSLEVLRLSYNRVQVLPESLKQMKKLEVLDFSENNISRLENIQSCVSLVSLECKNCQLDLSQYLPMAEGLELADLSANSIAVLPKEIALWRNLCFLNLQYNLLEEVPQEIGALYNLQTLNVSHNKIRTLPNEFCLMTSLLKLDFSYNLLHELPQNFGALQELTTLNCRSNSLSGLPPTFHRLQEIKEVDLAFNTFQKFDPCLTHLPIRHLNLEGNQISKLPSSVAEMKSIDILNLNHNQIKAIPLELADLKQKLCLESNPISDITMYSKDLNQVFKFMQKERFIYTAVVEEWNVKKEFFMKGKLLFNDFYKGVLWRVENTENVDGEQAEYTLQSEFYQKRLRELFFHCKLHGNPPVYEYLDESTIERRNAEASILEERRSRRAEEAKDLDTQRKADEHDKYLGDFHNRQMNALDKIERKQKLDKKSKLELLEEVQRRLRNKEQHILKQSIQKKDDEKQFKKFASKLFNENPAEQRLLPVEISPCWK</sequence>
<evidence type="ECO:0000313" key="4">
    <source>
        <dbReference type="EMBL" id="GFH46030.1"/>
    </source>
</evidence>
<evidence type="ECO:0000256" key="2">
    <source>
        <dbReference type="ARBA" id="ARBA00022737"/>
    </source>
</evidence>
<name>A0AAD3CJ08_9STRA</name>
<dbReference type="InterPro" id="IPR003591">
    <property type="entry name" value="Leu-rich_rpt_typical-subtyp"/>
</dbReference>
<dbReference type="SMART" id="SM00369">
    <property type="entry name" value="LRR_TYP"/>
    <property type="match status" value="13"/>
</dbReference>
<dbReference type="InterPro" id="IPR011992">
    <property type="entry name" value="EF-hand-dom_pair"/>
</dbReference>
<keyword evidence="1" id="KW-0433">Leucine-rich repeat</keyword>
<gene>
    <name evidence="4" type="ORF">CTEN210_02504</name>
</gene>
<comment type="caution">
    <text evidence="4">The sequence shown here is derived from an EMBL/GenBank/DDBJ whole genome shotgun (WGS) entry which is preliminary data.</text>
</comment>
<organism evidence="4 5">
    <name type="scientific">Chaetoceros tenuissimus</name>
    <dbReference type="NCBI Taxonomy" id="426638"/>
    <lineage>
        <taxon>Eukaryota</taxon>
        <taxon>Sar</taxon>
        <taxon>Stramenopiles</taxon>
        <taxon>Ochrophyta</taxon>
        <taxon>Bacillariophyta</taxon>
        <taxon>Coscinodiscophyceae</taxon>
        <taxon>Chaetocerotophycidae</taxon>
        <taxon>Chaetocerotales</taxon>
        <taxon>Chaetocerotaceae</taxon>
        <taxon>Chaetoceros</taxon>
    </lineage>
</organism>
<evidence type="ECO:0008006" key="6">
    <source>
        <dbReference type="Google" id="ProtNLM"/>
    </source>
</evidence>
<protein>
    <recommendedName>
        <fullName evidence="6">Calmodulin</fullName>
    </recommendedName>
</protein>
<evidence type="ECO:0000313" key="5">
    <source>
        <dbReference type="Proteomes" id="UP001054902"/>
    </source>
</evidence>
<dbReference type="Gene3D" id="1.10.238.10">
    <property type="entry name" value="EF-hand"/>
    <property type="match status" value="1"/>
</dbReference>
<dbReference type="Proteomes" id="UP001054902">
    <property type="component" value="Unassembled WGS sequence"/>
</dbReference>
<dbReference type="PANTHER" id="PTHR48051">
    <property type="match status" value="1"/>
</dbReference>
<evidence type="ECO:0000256" key="3">
    <source>
        <dbReference type="SAM" id="Coils"/>
    </source>
</evidence>
<dbReference type="InterPro" id="IPR001611">
    <property type="entry name" value="Leu-rich_rpt"/>
</dbReference>
<evidence type="ECO:0000256" key="1">
    <source>
        <dbReference type="ARBA" id="ARBA00022614"/>
    </source>
</evidence>
<accession>A0AAD3CJ08</accession>
<dbReference type="SUPFAM" id="SSF47473">
    <property type="entry name" value="EF-hand"/>
    <property type="match status" value="2"/>
</dbReference>
<keyword evidence="2" id="KW-0677">Repeat</keyword>
<dbReference type="EMBL" id="BLLK01000022">
    <property type="protein sequence ID" value="GFH46030.1"/>
    <property type="molecule type" value="Genomic_DNA"/>
</dbReference>